<protein>
    <submittedName>
        <fullName evidence="3">Modulator protein</fullName>
    </submittedName>
</protein>
<feature type="coiled-coil region" evidence="2">
    <location>
        <begin position="50"/>
        <end position="138"/>
    </location>
</feature>
<evidence type="ECO:0000256" key="2">
    <source>
        <dbReference type="SAM" id="Coils"/>
    </source>
</evidence>
<keyword evidence="4" id="KW-1185">Reference proteome</keyword>
<comment type="caution">
    <text evidence="3">The sequence shown here is derived from an EMBL/GenBank/DDBJ whole genome shotgun (WGS) entry which is preliminary data.</text>
</comment>
<organism evidence="3 4">
    <name type="scientific">Pseudobacillus wudalianchiensis</name>
    <dbReference type="NCBI Taxonomy" id="1743143"/>
    <lineage>
        <taxon>Bacteria</taxon>
        <taxon>Bacillati</taxon>
        <taxon>Bacillota</taxon>
        <taxon>Bacilli</taxon>
        <taxon>Bacillales</taxon>
        <taxon>Bacillaceae</taxon>
        <taxon>Pseudobacillus</taxon>
    </lineage>
</organism>
<evidence type="ECO:0000313" key="3">
    <source>
        <dbReference type="EMBL" id="OCA80915.1"/>
    </source>
</evidence>
<dbReference type="RefSeq" id="WP_065412358.1">
    <property type="nucleotide sequence ID" value="NZ_MAYT01000032.1"/>
</dbReference>
<keyword evidence="2" id="KW-0175">Coiled coil</keyword>
<dbReference type="EMBL" id="MAYT01000032">
    <property type="protein sequence ID" value="OCA80915.1"/>
    <property type="molecule type" value="Genomic_DNA"/>
</dbReference>
<accession>A0A1B9AAP7</accession>
<comment type="similarity">
    <text evidence="1">Belongs to the PspA/Vipp/IM30 family.</text>
</comment>
<dbReference type="InterPro" id="IPR007157">
    <property type="entry name" value="PspA_VIPP1"/>
</dbReference>
<evidence type="ECO:0000313" key="4">
    <source>
        <dbReference type="Proteomes" id="UP000092578"/>
    </source>
</evidence>
<dbReference type="Proteomes" id="UP000092578">
    <property type="component" value="Unassembled WGS sequence"/>
</dbReference>
<dbReference type="Pfam" id="PF04012">
    <property type="entry name" value="PspA_IM30"/>
    <property type="match status" value="1"/>
</dbReference>
<sequence length="215" mass="25656">MTGIFTKIKRTIEAELFDIVEQKEQKNPIAMLNQYLREAQKETDKTIKLLERQQLLKKEFERECQDAVRMRDKRLKQAQLAAEAGEEQLEEFAMREAEVYKERAARLQHSITIVDEQIIKLESKTEEMKHKLKDMNVRRLELMGRENAARAHYSMSKVLNEDLNDHPFGRFEELEQYIDELEGKVNKKYETSLMDARLAELERQFYREEKNTQQA</sequence>
<dbReference type="AlphaFoldDB" id="A0A1B9AAP7"/>
<proteinExistence type="inferred from homology"/>
<name>A0A1B9AAP7_9BACI</name>
<evidence type="ECO:0000256" key="1">
    <source>
        <dbReference type="ARBA" id="ARBA00043985"/>
    </source>
</evidence>
<reference evidence="4" key="1">
    <citation type="submission" date="2016-05" db="EMBL/GenBank/DDBJ databases">
        <authorList>
            <person name="Liu B."/>
            <person name="Wang J."/>
            <person name="Zhu Y."/>
            <person name="Liu G."/>
            <person name="Chen Q."/>
            <person name="Chen Z."/>
            <person name="Lan J."/>
            <person name="Che J."/>
            <person name="Ge C."/>
            <person name="Shi H."/>
            <person name="Pan Z."/>
            <person name="Liu X."/>
        </authorList>
    </citation>
    <scope>NUCLEOTIDE SEQUENCE [LARGE SCALE GENOMIC DNA]</scope>
    <source>
        <strain evidence="4">FJAT-27215</strain>
    </source>
</reference>
<dbReference type="PANTHER" id="PTHR31088:SF6">
    <property type="entry name" value="PHAGE SHOCK PROTEIN A"/>
    <property type="match status" value="1"/>
</dbReference>
<gene>
    <name evidence="3" type="ORF">A8F95_17580</name>
</gene>
<dbReference type="PANTHER" id="PTHR31088">
    <property type="entry name" value="MEMBRANE-ASSOCIATED PROTEIN VIPP1, CHLOROPLASTIC"/>
    <property type="match status" value="1"/>
</dbReference>